<protein>
    <submittedName>
        <fullName evidence="2">DUF433 domain-containing protein</fullName>
    </submittedName>
</protein>
<dbReference type="InterPro" id="IPR036388">
    <property type="entry name" value="WH-like_DNA-bd_sf"/>
</dbReference>
<dbReference type="EMBL" id="VSFF01000025">
    <property type="protein sequence ID" value="TYC07320.1"/>
    <property type="molecule type" value="Genomic_DNA"/>
</dbReference>
<proteinExistence type="predicted"/>
<dbReference type="InterPro" id="IPR009057">
    <property type="entry name" value="Homeodomain-like_sf"/>
</dbReference>
<reference evidence="2 3" key="1">
    <citation type="submission" date="2019-08" db="EMBL/GenBank/DDBJ databases">
        <title>Actinomadura sp. nov. CYP1-5 isolated from mountain soil.</title>
        <authorList>
            <person name="Songsumanus A."/>
            <person name="Kuncharoen N."/>
            <person name="Kudo T."/>
            <person name="Yuki M."/>
            <person name="Igarashi Y."/>
            <person name="Tanasupawat S."/>
        </authorList>
    </citation>
    <scope>NUCLEOTIDE SEQUENCE [LARGE SCALE GENOMIC DNA]</scope>
    <source>
        <strain evidence="2 3">GKU157</strain>
    </source>
</reference>
<dbReference type="Pfam" id="PF21321">
    <property type="entry name" value="HTH_66"/>
    <property type="match status" value="1"/>
</dbReference>
<dbReference type="Proteomes" id="UP000322634">
    <property type="component" value="Unassembled WGS sequence"/>
</dbReference>
<evidence type="ECO:0000313" key="2">
    <source>
        <dbReference type="EMBL" id="TYC07320.1"/>
    </source>
</evidence>
<comment type="caution">
    <text evidence="2">The sequence shown here is derived from an EMBL/GenBank/DDBJ whole genome shotgun (WGS) entry which is preliminary data.</text>
</comment>
<evidence type="ECO:0000313" key="3">
    <source>
        <dbReference type="Proteomes" id="UP000322634"/>
    </source>
</evidence>
<dbReference type="InterPro" id="IPR048708">
    <property type="entry name" value="VapB45-like_HTH"/>
</dbReference>
<dbReference type="RefSeq" id="WP_148356310.1">
    <property type="nucleotide sequence ID" value="NZ_JBHSBF010000058.1"/>
</dbReference>
<dbReference type="Pfam" id="PF04255">
    <property type="entry name" value="DUF433"/>
    <property type="match status" value="1"/>
</dbReference>
<evidence type="ECO:0000259" key="1">
    <source>
        <dbReference type="Pfam" id="PF21321"/>
    </source>
</evidence>
<feature type="domain" description="Putative antitoxin VapB45-like DNA-binding HTH" evidence="1">
    <location>
        <begin position="16"/>
        <end position="98"/>
    </location>
</feature>
<organism evidence="2 3">
    <name type="scientific">Actinomadura syzygii</name>
    <dbReference type="NCBI Taxonomy" id="1427538"/>
    <lineage>
        <taxon>Bacteria</taxon>
        <taxon>Bacillati</taxon>
        <taxon>Actinomycetota</taxon>
        <taxon>Actinomycetes</taxon>
        <taxon>Streptosporangiales</taxon>
        <taxon>Thermomonosporaceae</taxon>
        <taxon>Actinomadura</taxon>
    </lineage>
</organism>
<gene>
    <name evidence="2" type="ORF">FXF65_43260</name>
</gene>
<dbReference type="AlphaFoldDB" id="A0A5D0TPJ4"/>
<keyword evidence="3" id="KW-1185">Reference proteome</keyword>
<dbReference type="Gene3D" id="1.10.10.10">
    <property type="entry name" value="Winged helix-like DNA-binding domain superfamily/Winged helix DNA-binding domain"/>
    <property type="match status" value="1"/>
</dbReference>
<sequence length="238" mass="25931">MAMVGATLLDPHYTRPIYSKAEASRIIAVPQTTFKNWAVGYTYKTLSGDAVSAAPIVTTAEPAGRASPSIPFIGLAEAYIVSAFTRAGVPMQRIRPAVLWLQEHIGLHQALASERLKTDGAEVLWDFGQRSGHPSDSDMIGNLVVIRSGQGVFRSVVQDYLQRVSYEDGWIRTIELPQYRDVGVSVDPWVNGGQPTIADHGIAVTDIVSRLRAGEPLTDLAYDYDLPLNAVRALEQVA</sequence>
<dbReference type="InterPro" id="IPR007367">
    <property type="entry name" value="DUF433"/>
</dbReference>
<accession>A0A5D0TPJ4</accession>
<dbReference type="SUPFAM" id="SSF46689">
    <property type="entry name" value="Homeodomain-like"/>
    <property type="match status" value="1"/>
</dbReference>
<name>A0A5D0TPJ4_9ACTN</name>
<dbReference type="OrthoDB" id="5140481at2"/>